<feature type="transmembrane region" description="Helical" evidence="1">
    <location>
        <begin position="107"/>
        <end position="125"/>
    </location>
</feature>
<reference evidence="2 3" key="1">
    <citation type="submission" date="2019-11" db="EMBL/GenBank/DDBJ databases">
        <title>Cellulosimicrobium composti sp. nov. isolated from a compost.</title>
        <authorList>
            <person name="Yang Y."/>
        </authorList>
    </citation>
    <scope>NUCLEOTIDE SEQUENCE [LARGE SCALE GENOMIC DNA]</scope>
    <source>
        <strain evidence="2 3">BIT-GX5</strain>
    </source>
</reference>
<accession>A0A6N7ZMP9</accession>
<feature type="transmembrane region" description="Helical" evidence="1">
    <location>
        <begin position="82"/>
        <end position="101"/>
    </location>
</feature>
<sequence length="273" mass="27405">MTNDLGAPAPSRGRLLAARAVAVVAALFWGVLFFGLVDLATVVLQDERFARHYLLEAGWGLLYTGLVMLPLLVWAVRPRATVLLQGVLVTGAAVALAGLAAGAFGQLLPALGLAASALVPAALARQDLRPARVTARAVHPALAGLALVGVGGAVAYAVAVLRAAAAGEPDDETWGLQHLPMQAGLALALAGCALAVTVARAGGTTRWRAGVVPPALVAVSLGACSVLYPEHLASLGTVGGVACVAWGAALGACGVLVPDARVLGRDAPATPRR</sequence>
<dbReference type="Proteomes" id="UP000440668">
    <property type="component" value="Unassembled WGS sequence"/>
</dbReference>
<evidence type="ECO:0000313" key="2">
    <source>
        <dbReference type="EMBL" id="MTG90764.1"/>
    </source>
</evidence>
<dbReference type="RefSeq" id="WP_155100146.1">
    <property type="nucleotide sequence ID" value="NZ_WMKA01000064.1"/>
</dbReference>
<feature type="transmembrane region" description="Helical" evidence="1">
    <location>
        <begin position="137"/>
        <end position="159"/>
    </location>
</feature>
<protein>
    <submittedName>
        <fullName evidence="2">Uncharacterized protein</fullName>
    </submittedName>
</protein>
<comment type="caution">
    <text evidence="2">The sequence shown here is derived from an EMBL/GenBank/DDBJ whole genome shotgun (WGS) entry which is preliminary data.</text>
</comment>
<feature type="transmembrane region" description="Helical" evidence="1">
    <location>
        <begin position="16"/>
        <end position="37"/>
    </location>
</feature>
<keyword evidence="1" id="KW-0812">Transmembrane</keyword>
<name>A0A6N7ZMP9_9MICO</name>
<proteinExistence type="predicted"/>
<feature type="transmembrane region" description="Helical" evidence="1">
    <location>
        <begin position="179"/>
        <end position="199"/>
    </location>
</feature>
<gene>
    <name evidence="2" type="ORF">GJV82_17750</name>
</gene>
<evidence type="ECO:0000313" key="3">
    <source>
        <dbReference type="Proteomes" id="UP000440668"/>
    </source>
</evidence>
<organism evidence="2 3">
    <name type="scientific">Cellulosimicrobium composti</name>
    <dbReference type="NCBI Taxonomy" id="2672572"/>
    <lineage>
        <taxon>Bacteria</taxon>
        <taxon>Bacillati</taxon>
        <taxon>Actinomycetota</taxon>
        <taxon>Actinomycetes</taxon>
        <taxon>Micrococcales</taxon>
        <taxon>Promicromonosporaceae</taxon>
        <taxon>Cellulosimicrobium</taxon>
    </lineage>
</organism>
<dbReference type="AlphaFoldDB" id="A0A6N7ZMP9"/>
<feature type="transmembrane region" description="Helical" evidence="1">
    <location>
        <begin position="57"/>
        <end position="75"/>
    </location>
</feature>
<evidence type="ECO:0000256" key="1">
    <source>
        <dbReference type="SAM" id="Phobius"/>
    </source>
</evidence>
<feature type="transmembrane region" description="Helical" evidence="1">
    <location>
        <begin position="211"/>
        <end position="229"/>
    </location>
</feature>
<feature type="transmembrane region" description="Helical" evidence="1">
    <location>
        <begin position="235"/>
        <end position="257"/>
    </location>
</feature>
<keyword evidence="1" id="KW-0472">Membrane</keyword>
<keyword evidence="1" id="KW-1133">Transmembrane helix</keyword>
<dbReference type="EMBL" id="WMKA01000064">
    <property type="protein sequence ID" value="MTG90764.1"/>
    <property type="molecule type" value="Genomic_DNA"/>
</dbReference>